<dbReference type="InterPro" id="IPR019207">
    <property type="entry name" value="DUF2092"/>
</dbReference>
<dbReference type="RefSeq" id="WP_252741841.1">
    <property type="nucleotide sequence ID" value="NZ_JAMXIB010000009.1"/>
</dbReference>
<sequence length="240" mass="27208">MKRLLYLLIWLPVLGSSQGQKEIDSIAIALIDKMGGVLGSLEACSFTLNTVEDQVNEAGMLERHFDSHKIYLRGPDRFTMRSRGHKGHRGYWFNGSLMTWYSFDQNNYVTIPAPGSIIRAIDSVNTTFGMQFPGADIFYPSFADDLLSHFDKISYAGIKTLDNTEYFHIIAENDTYNFQLWIENGAFYLPRKYLVLKKGSAPEIFEGTFGSWNTSASLPDEIFEFIPPKDADLISIMPKS</sequence>
<dbReference type="Proteomes" id="UP001206312">
    <property type="component" value="Unassembled WGS sequence"/>
</dbReference>
<dbReference type="Pfam" id="PF09865">
    <property type="entry name" value="DUF2092"/>
    <property type="match status" value="1"/>
</dbReference>
<evidence type="ECO:0000256" key="1">
    <source>
        <dbReference type="ARBA" id="ARBA00022729"/>
    </source>
</evidence>
<reference evidence="2 3" key="1">
    <citation type="submission" date="2022-06" db="EMBL/GenBank/DDBJ databases">
        <authorList>
            <person name="Xuan X."/>
        </authorList>
    </citation>
    <scope>NUCLEOTIDE SEQUENCE [LARGE SCALE GENOMIC DNA]</scope>
    <source>
        <strain evidence="2 3">2V75</strain>
    </source>
</reference>
<dbReference type="InterPro" id="IPR029046">
    <property type="entry name" value="LolA/LolB/LppX"/>
</dbReference>
<organism evidence="2 3">
    <name type="scientific">Robiginitalea marina</name>
    <dbReference type="NCBI Taxonomy" id="2954105"/>
    <lineage>
        <taxon>Bacteria</taxon>
        <taxon>Pseudomonadati</taxon>
        <taxon>Bacteroidota</taxon>
        <taxon>Flavobacteriia</taxon>
        <taxon>Flavobacteriales</taxon>
        <taxon>Flavobacteriaceae</taxon>
        <taxon>Robiginitalea</taxon>
    </lineage>
</organism>
<keyword evidence="3" id="KW-1185">Reference proteome</keyword>
<accession>A0ABT1B1I6</accession>
<gene>
    <name evidence="2" type="ORF">NG653_11415</name>
</gene>
<proteinExistence type="predicted"/>
<name>A0ABT1B1I6_9FLAO</name>
<comment type="caution">
    <text evidence="2">The sequence shown here is derived from an EMBL/GenBank/DDBJ whole genome shotgun (WGS) entry which is preliminary data.</text>
</comment>
<keyword evidence="1" id="KW-0732">Signal</keyword>
<dbReference type="SUPFAM" id="SSF89392">
    <property type="entry name" value="Prokaryotic lipoproteins and lipoprotein localization factors"/>
    <property type="match status" value="1"/>
</dbReference>
<protein>
    <submittedName>
        <fullName evidence="2">DUF2092 domain-containing protein</fullName>
    </submittedName>
</protein>
<evidence type="ECO:0000313" key="3">
    <source>
        <dbReference type="Proteomes" id="UP001206312"/>
    </source>
</evidence>
<evidence type="ECO:0000313" key="2">
    <source>
        <dbReference type="EMBL" id="MCO5725468.1"/>
    </source>
</evidence>
<dbReference type="EMBL" id="JAMXIB010000009">
    <property type="protein sequence ID" value="MCO5725468.1"/>
    <property type="molecule type" value="Genomic_DNA"/>
</dbReference>
<dbReference type="Gene3D" id="2.50.20.10">
    <property type="entry name" value="Lipoprotein localisation LolA/LolB/LppX"/>
    <property type="match status" value="1"/>
</dbReference>